<proteinExistence type="predicted"/>
<comment type="caution">
    <text evidence="1">The sequence shown here is derived from an EMBL/GenBank/DDBJ whole genome shotgun (WGS) entry which is preliminary data.</text>
</comment>
<evidence type="ECO:0000313" key="1">
    <source>
        <dbReference type="EMBL" id="KAJ8876590.1"/>
    </source>
</evidence>
<reference evidence="1 2" key="1">
    <citation type="submission" date="2023-02" db="EMBL/GenBank/DDBJ databases">
        <title>LHISI_Scaffold_Assembly.</title>
        <authorList>
            <person name="Stuart O.P."/>
            <person name="Cleave R."/>
            <person name="Magrath M.J.L."/>
            <person name="Mikheyev A.S."/>
        </authorList>
    </citation>
    <scope>NUCLEOTIDE SEQUENCE [LARGE SCALE GENOMIC DNA]</scope>
    <source>
        <strain evidence="1">Daus_M_001</strain>
        <tissue evidence="1">Leg muscle</tissue>
    </source>
</reference>
<sequence length="118" mass="13892">MSDFNLERRRVVDINSFVRQIQEIDSHEPFNCCFKEMFPVYETHRVKNNLINVDGVAVSRTLSTGGEQAQLEEITSILNIPAMSYNLFQKYPKNIDDWEETAFSEIEKNLYNLKLRKQ</sequence>
<dbReference type="Proteomes" id="UP001159363">
    <property type="component" value="Chromosome 7"/>
</dbReference>
<protein>
    <submittedName>
        <fullName evidence="1">Uncharacterized protein</fullName>
    </submittedName>
</protein>
<dbReference type="EMBL" id="JARBHB010000008">
    <property type="protein sequence ID" value="KAJ8876590.1"/>
    <property type="molecule type" value="Genomic_DNA"/>
</dbReference>
<gene>
    <name evidence="1" type="ORF">PR048_021035</name>
</gene>
<evidence type="ECO:0000313" key="2">
    <source>
        <dbReference type="Proteomes" id="UP001159363"/>
    </source>
</evidence>
<organism evidence="1 2">
    <name type="scientific">Dryococelus australis</name>
    <dbReference type="NCBI Taxonomy" id="614101"/>
    <lineage>
        <taxon>Eukaryota</taxon>
        <taxon>Metazoa</taxon>
        <taxon>Ecdysozoa</taxon>
        <taxon>Arthropoda</taxon>
        <taxon>Hexapoda</taxon>
        <taxon>Insecta</taxon>
        <taxon>Pterygota</taxon>
        <taxon>Neoptera</taxon>
        <taxon>Polyneoptera</taxon>
        <taxon>Phasmatodea</taxon>
        <taxon>Verophasmatodea</taxon>
        <taxon>Anareolatae</taxon>
        <taxon>Phasmatidae</taxon>
        <taxon>Eurycanthinae</taxon>
        <taxon>Dryococelus</taxon>
    </lineage>
</organism>
<accession>A0ABQ9GX37</accession>
<name>A0ABQ9GX37_9NEOP</name>
<keyword evidence="2" id="KW-1185">Reference proteome</keyword>